<comment type="caution">
    <text evidence="2">The sequence shown here is derived from an EMBL/GenBank/DDBJ whole genome shotgun (WGS) entry which is preliminary data.</text>
</comment>
<feature type="region of interest" description="Disordered" evidence="1">
    <location>
        <begin position="193"/>
        <end position="235"/>
    </location>
</feature>
<protein>
    <submittedName>
        <fullName evidence="2">Uncharacterized protein</fullName>
    </submittedName>
</protein>
<feature type="compositionally biased region" description="Polar residues" evidence="1">
    <location>
        <begin position="76"/>
        <end position="96"/>
    </location>
</feature>
<name>A0A9Q3CK95_9BASI</name>
<feature type="compositionally biased region" description="Basic and acidic residues" evidence="1">
    <location>
        <begin position="269"/>
        <end position="279"/>
    </location>
</feature>
<dbReference type="EMBL" id="AVOT02007741">
    <property type="protein sequence ID" value="MBW0484565.1"/>
    <property type="molecule type" value="Genomic_DNA"/>
</dbReference>
<organism evidence="2 3">
    <name type="scientific">Austropuccinia psidii MF-1</name>
    <dbReference type="NCBI Taxonomy" id="1389203"/>
    <lineage>
        <taxon>Eukaryota</taxon>
        <taxon>Fungi</taxon>
        <taxon>Dikarya</taxon>
        <taxon>Basidiomycota</taxon>
        <taxon>Pucciniomycotina</taxon>
        <taxon>Pucciniomycetes</taxon>
        <taxon>Pucciniales</taxon>
        <taxon>Sphaerophragmiaceae</taxon>
        <taxon>Austropuccinia</taxon>
    </lineage>
</organism>
<sequence length="327" mass="36619">MIHTALEFPIRIQTNNYQDIVQLHLNIVTMTLCHTIHYHTYDKESLASSQKNCHTRERHNSISSVFFQTQAVSQSTPLSTKGLNGCPNQQASSPKSGRNHSKRIQRTNKQITEDQANLHPKKCLSCSKGMGSTNRNPGFVQSDFENIFSTGAGTTDGSYSTIQEEIEDCCPCYKRMMGISGDKQNVVGHKVFDSSRKSKEGNGDSDESHWDPVGLDTSMEINSNTSDSESWSHRPLVEDLHNKVEDMPMKSPSKAIDESAPLQEDDGNREDISDRESAPRFEEIDNLKSGGISLTQDGLELPYYNIVLFQWSKQIEALETSLLERTG</sequence>
<feature type="compositionally biased region" description="Basic and acidic residues" evidence="1">
    <location>
        <begin position="193"/>
        <end position="210"/>
    </location>
</feature>
<dbReference type="AlphaFoldDB" id="A0A9Q3CK95"/>
<dbReference type="OrthoDB" id="2507256at2759"/>
<dbReference type="Proteomes" id="UP000765509">
    <property type="component" value="Unassembled WGS sequence"/>
</dbReference>
<evidence type="ECO:0000313" key="3">
    <source>
        <dbReference type="Proteomes" id="UP000765509"/>
    </source>
</evidence>
<keyword evidence="3" id="KW-1185">Reference proteome</keyword>
<feature type="compositionally biased region" description="Polar residues" evidence="1">
    <location>
        <begin position="219"/>
        <end position="229"/>
    </location>
</feature>
<gene>
    <name evidence="2" type="ORF">O181_024280</name>
</gene>
<accession>A0A9Q3CK95</accession>
<evidence type="ECO:0000313" key="2">
    <source>
        <dbReference type="EMBL" id="MBW0484565.1"/>
    </source>
</evidence>
<feature type="region of interest" description="Disordered" evidence="1">
    <location>
        <begin position="76"/>
        <end position="103"/>
    </location>
</feature>
<feature type="region of interest" description="Disordered" evidence="1">
    <location>
        <begin position="247"/>
        <end position="279"/>
    </location>
</feature>
<evidence type="ECO:0000256" key="1">
    <source>
        <dbReference type="SAM" id="MobiDB-lite"/>
    </source>
</evidence>
<reference evidence="2" key="1">
    <citation type="submission" date="2021-03" db="EMBL/GenBank/DDBJ databases">
        <title>Draft genome sequence of rust myrtle Austropuccinia psidii MF-1, a brazilian biotype.</title>
        <authorList>
            <person name="Quecine M.C."/>
            <person name="Pachon D.M.R."/>
            <person name="Bonatelli M.L."/>
            <person name="Correr F.H."/>
            <person name="Franceschini L.M."/>
            <person name="Leite T.F."/>
            <person name="Margarido G.R.A."/>
            <person name="Almeida C.A."/>
            <person name="Ferrarezi J.A."/>
            <person name="Labate C.A."/>
        </authorList>
    </citation>
    <scope>NUCLEOTIDE SEQUENCE</scope>
    <source>
        <strain evidence="2">MF-1</strain>
    </source>
</reference>
<proteinExistence type="predicted"/>